<evidence type="ECO:0000256" key="3">
    <source>
        <dbReference type="ARBA" id="ARBA00022692"/>
    </source>
</evidence>
<evidence type="ECO:0000256" key="6">
    <source>
        <dbReference type="RuleBase" id="RU366058"/>
    </source>
</evidence>
<dbReference type="PANTHER" id="PTHR12677:SF59">
    <property type="entry name" value="GOLGI APPARATUS MEMBRANE PROTEIN TVP38-RELATED"/>
    <property type="match status" value="1"/>
</dbReference>
<feature type="domain" description="VTT" evidence="7">
    <location>
        <begin position="83"/>
        <end position="198"/>
    </location>
</feature>
<keyword evidence="5 6" id="KW-0472">Membrane</keyword>
<feature type="transmembrane region" description="Helical" evidence="6">
    <location>
        <begin position="64"/>
        <end position="90"/>
    </location>
</feature>
<organism evidence="8 9">
    <name type="scientific">Brachyspira innocens</name>
    <dbReference type="NCBI Taxonomy" id="13264"/>
    <lineage>
        <taxon>Bacteria</taxon>
        <taxon>Pseudomonadati</taxon>
        <taxon>Spirochaetota</taxon>
        <taxon>Spirochaetia</taxon>
        <taxon>Brachyspirales</taxon>
        <taxon>Brachyspiraceae</taxon>
        <taxon>Brachyspira</taxon>
    </lineage>
</organism>
<proteinExistence type="inferred from homology"/>
<evidence type="ECO:0000256" key="4">
    <source>
        <dbReference type="ARBA" id="ARBA00022989"/>
    </source>
</evidence>
<evidence type="ECO:0000256" key="2">
    <source>
        <dbReference type="ARBA" id="ARBA00022475"/>
    </source>
</evidence>
<comment type="similarity">
    <text evidence="6">Belongs to the TVP38/TMEM64 family.</text>
</comment>
<feature type="transmembrane region" description="Helical" evidence="6">
    <location>
        <begin position="102"/>
        <end position="122"/>
    </location>
</feature>
<feature type="transmembrane region" description="Helical" evidence="6">
    <location>
        <begin position="176"/>
        <end position="197"/>
    </location>
</feature>
<dbReference type="InterPro" id="IPR032816">
    <property type="entry name" value="VTT_dom"/>
</dbReference>
<evidence type="ECO:0000259" key="7">
    <source>
        <dbReference type="Pfam" id="PF09335"/>
    </source>
</evidence>
<dbReference type="RefSeq" id="WP_304384149.1">
    <property type="nucleotide sequence ID" value="NZ_JAUPBL010000003.1"/>
</dbReference>
<sequence length="256" mass="28309">MEQSNVSNKKSIIKKVILILIILLAVLSYFFIPQVNSNLNTIFKMFASGDFNVVKEFVASYGHYAMAVSFILMVLQSVIAPLPAFLLTFANANLFGWKAGALLSWSSAMAGAAVCFYIARILGRDFVEKLTSKTGLKQIDEFFEKYGKQSVLIARLLPFMSFDIVSYAAGLTSMNFLSFFIATGIGQLPATIVYSYVGGMLTGGAKLFVTGLLILFALSALIILLRQIYKNRKDKTQKAEDKVENNKVENNNEVKN</sequence>
<dbReference type="Proteomes" id="UP001175147">
    <property type="component" value="Unassembled WGS sequence"/>
</dbReference>
<reference evidence="8" key="1">
    <citation type="submission" date="2023-07" db="EMBL/GenBank/DDBJ databases">
        <title>Mucosal microbiota of week-old chicken and adult hens.</title>
        <authorList>
            <person name="Volf J."/>
            <person name="Karasova D."/>
            <person name="Crhanova M."/>
            <person name="Faldynova M."/>
            <person name="Prikrylova H."/>
            <person name="Zeman M."/>
            <person name="Babak V."/>
            <person name="Rajova J."/>
            <person name="Rychlik I."/>
        </authorList>
    </citation>
    <scope>NUCLEOTIDE SEQUENCE</scope>
    <source>
        <strain evidence="8">ET902</strain>
    </source>
</reference>
<evidence type="ECO:0000256" key="1">
    <source>
        <dbReference type="ARBA" id="ARBA00004651"/>
    </source>
</evidence>
<accession>A0ABT8YY20</accession>
<dbReference type="EMBL" id="JAUPBM010000098">
    <property type="protein sequence ID" value="MDO7020758.1"/>
    <property type="molecule type" value="Genomic_DNA"/>
</dbReference>
<keyword evidence="4 6" id="KW-1133">Transmembrane helix</keyword>
<keyword evidence="9" id="KW-1185">Reference proteome</keyword>
<dbReference type="Pfam" id="PF09335">
    <property type="entry name" value="VTT_dom"/>
    <property type="match status" value="1"/>
</dbReference>
<feature type="transmembrane region" description="Helical" evidence="6">
    <location>
        <begin position="203"/>
        <end position="225"/>
    </location>
</feature>
<evidence type="ECO:0000313" key="9">
    <source>
        <dbReference type="Proteomes" id="UP001175147"/>
    </source>
</evidence>
<dbReference type="InterPro" id="IPR015414">
    <property type="entry name" value="TMEM64"/>
</dbReference>
<comment type="subcellular location">
    <subcellularLocation>
        <location evidence="1 6">Cell membrane</location>
        <topology evidence="1 6">Multi-pass membrane protein</topology>
    </subcellularLocation>
</comment>
<feature type="transmembrane region" description="Helical" evidence="6">
    <location>
        <begin position="152"/>
        <end position="169"/>
    </location>
</feature>
<evidence type="ECO:0000313" key="8">
    <source>
        <dbReference type="EMBL" id="MDO7020758.1"/>
    </source>
</evidence>
<keyword evidence="2 6" id="KW-1003">Cell membrane</keyword>
<evidence type="ECO:0000256" key="5">
    <source>
        <dbReference type="ARBA" id="ARBA00023136"/>
    </source>
</evidence>
<comment type="caution">
    <text evidence="8">The sequence shown here is derived from an EMBL/GenBank/DDBJ whole genome shotgun (WGS) entry which is preliminary data.</text>
</comment>
<gene>
    <name evidence="8" type="ORF">Q5M86_08220</name>
</gene>
<name>A0ABT8YY20_9SPIR</name>
<feature type="transmembrane region" description="Helical" evidence="6">
    <location>
        <begin position="12"/>
        <end position="32"/>
    </location>
</feature>
<protein>
    <recommendedName>
        <fullName evidence="6">TVP38/TMEM64 family membrane protein</fullName>
    </recommendedName>
</protein>
<keyword evidence="3 6" id="KW-0812">Transmembrane</keyword>
<dbReference type="PANTHER" id="PTHR12677">
    <property type="entry name" value="GOLGI APPARATUS MEMBRANE PROTEIN TVP38-RELATED"/>
    <property type="match status" value="1"/>
</dbReference>